<comment type="similarity">
    <text evidence="3">In the N-terminal section; belongs to the glycosyltransferase 51 family.</text>
</comment>
<dbReference type="Pfam" id="PF00905">
    <property type="entry name" value="Transpeptidase"/>
    <property type="match status" value="1"/>
</dbReference>
<keyword evidence="9" id="KW-0511">Multifunctional enzyme</keyword>
<dbReference type="Pfam" id="PF06832">
    <property type="entry name" value="BiPBP_C"/>
    <property type="match status" value="1"/>
</dbReference>
<evidence type="ECO:0000259" key="12">
    <source>
        <dbReference type="Pfam" id="PF00905"/>
    </source>
</evidence>
<gene>
    <name evidence="15" type="ORF">J2R99_001624</name>
</gene>
<evidence type="ECO:0000256" key="5">
    <source>
        <dbReference type="ARBA" id="ARBA00022670"/>
    </source>
</evidence>
<dbReference type="Pfam" id="PF00912">
    <property type="entry name" value="Transgly"/>
    <property type="match status" value="1"/>
</dbReference>
<evidence type="ECO:0000256" key="10">
    <source>
        <dbReference type="ARBA" id="ARBA00044770"/>
    </source>
</evidence>
<evidence type="ECO:0000256" key="4">
    <source>
        <dbReference type="ARBA" id="ARBA00022645"/>
    </source>
</evidence>
<evidence type="ECO:0000259" key="14">
    <source>
        <dbReference type="Pfam" id="PF06832"/>
    </source>
</evidence>
<dbReference type="EMBL" id="JAUSUK010000001">
    <property type="protein sequence ID" value="MDQ0325775.1"/>
    <property type="molecule type" value="Genomic_DNA"/>
</dbReference>
<dbReference type="RefSeq" id="WP_307153938.1">
    <property type="nucleotide sequence ID" value="NZ_JAUSUK010000001.1"/>
</dbReference>
<dbReference type="InterPro" id="IPR011815">
    <property type="entry name" value="PBP_1c"/>
</dbReference>
<comment type="catalytic activity">
    <reaction evidence="11">
        <text>[GlcNAc-(1-&gt;4)-Mur2Ac(oyl-L-Ala-gamma-D-Glu-L-Lys-D-Ala-D-Ala)](n)-di-trans,octa-cis-undecaprenyl diphosphate + beta-D-GlcNAc-(1-&gt;4)-Mur2Ac(oyl-L-Ala-gamma-D-Glu-L-Lys-D-Ala-D-Ala)-di-trans,octa-cis-undecaprenyl diphosphate = [GlcNAc-(1-&gt;4)-Mur2Ac(oyl-L-Ala-gamma-D-Glu-L-Lys-D-Ala-D-Ala)](n+1)-di-trans,octa-cis-undecaprenyl diphosphate + di-trans,octa-cis-undecaprenyl diphosphate + H(+)</text>
        <dbReference type="Rhea" id="RHEA:23708"/>
        <dbReference type="Rhea" id="RHEA-COMP:9602"/>
        <dbReference type="Rhea" id="RHEA-COMP:9603"/>
        <dbReference type="ChEBI" id="CHEBI:15378"/>
        <dbReference type="ChEBI" id="CHEBI:58405"/>
        <dbReference type="ChEBI" id="CHEBI:60033"/>
        <dbReference type="ChEBI" id="CHEBI:78435"/>
        <dbReference type="EC" id="2.4.99.28"/>
    </reaction>
</comment>
<dbReference type="InterPro" id="IPR050396">
    <property type="entry name" value="Glycosyltr_51/Transpeptidase"/>
</dbReference>
<dbReference type="InterPro" id="IPR012338">
    <property type="entry name" value="Beta-lactam/transpept-like"/>
</dbReference>
<evidence type="ECO:0000256" key="7">
    <source>
        <dbReference type="ARBA" id="ARBA00022679"/>
    </source>
</evidence>
<dbReference type="InterPro" id="IPR009647">
    <property type="entry name" value="PBP_C"/>
</dbReference>
<proteinExistence type="inferred from homology"/>
<keyword evidence="5" id="KW-0645">Protease</keyword>
<dbReference type="NCBIfam" id="TIGR02073">
    <property type="entry name" value="PBP_1c"/>
    <property type="match status" value="1"/>
</dbReference>
<evidence type="ECO:0000256" key="11">
    <source>
        <dbReference type="ARBA" id="ARBA00049902"/>
    </source>
</evidence>
<dbReference type="Gene3D" id="3.40.710.10">
    <property type="entry name" value="DD-peptidase/beta-lactamase superfamily"/>
    <property type="match status" value="1"/>
</dbReference>
<name>A0ABU0C800_9BRAD</name>
<keyword evidence="7 15" id="KW-0808">Transferase</keyword>
<evidence type="ECO:0000256" key="8">
    <source>
        <dbReference type="ARBA" id="ARBA00022801"/>
    </source>
</evidence>
<dbReference type="GO" id="GO:0016757">
    <property type="term" value="F:glycosyltransferase activity"/>
    <property type="evidence" value="ECO:0007669"/>
    <property type="project" value="UniProtKB-KW"/>
</dbReference>
<dbReference type="EC" id="2.4.99.28" evidence="10"/>
<dbReference type="SUPFAM" id="SSF56601">
    <property type="entry name" value="beta-lactamase/transpeptidase-like"/>
    <property type="match status" value="1"/>
</dbReference>
<evidence type="ECO:0000313" key="15">
    <source>
        <dbReference type="EMBL" id="MDQ0325775.1"/>
    </source>
</evidence>
<evidence type="ECO:0000256" key="3">
    <source>
        <dbReference type="ARBA" id="ARBA00007739"/>
    </source>
</evidence>
<organism evidence="15 16">
    <name type="scientific">Rhodopseudomonas julia</name>
    <dbReference type="NCBI Taxonomy" id="200617"/>
    <lineage>
        <taxon>Bacteria</taxon>
        <taxon>Pseudomonadati</taxon>
        <taxon>Pseudomonadota</taxon>
        <taxon>Alphaproteobacteria</taxon>
        <taxon>Hyphomicrobiales</taxon>
        <taxon>Nitrobacteraceae</taxon>
        <taxon>Rhodopseudomonas</taxon>
    </lineage>
</organism>
<evidence type="ECO:0000259" key="13">
    <source>
        <dbReference type="Pfam" id="PF00912"/>
    </source>
</evidence>
<comment type="similarity">
    <text evidence="2">In the C-terminal section; belongs to the transpeptidase family.</text>
</comment>
<keyword evidence="8" id="KW-0378">Hydrolase</keyword>
<evidence type="ECO:0000256" key="6">
    <source>
        <dbReference type="ARBA" id="ARBA00022676"/>
    </source>
</evidence>
<keyword evidence="6 15" id="KW-0328">Glycosyltransferase</keyword>
<feature type="domain" description="Penicillin-binding protein transpeptidase" evidence="12">
    <location>
        <begin position="308"/>
        <end position="526"/>
    </location>
</feature>
<evidence type="ECO:0000313" key="16">
    <source>
        <dbReference type="Proteomes" id="UP001230253"/>
    </source>
</evidence>
<keyword evidence="16" id="KW-1185">Reference proteome</keyword>
<sequence>MRGRHRGRRRLGIGLALACVLALAAPAGLRLAVNLTPLPDLHPPTSQLVVDRNGTLLRPFPVANGIWRLDAAKDDVDPLFTRLLLAYEDRRFFAHHGVDMAAMGRAFWQMLRHGRIVSGGSTLTMQVARLLSDDDTRSLLGKAHQILLARALEERLSKDEILNLYLLVAPYGGNIEGVRAASLAYFGKEPRRLTPAEAALLVAIPQSPEARRPDRFPKRAKEARDRVLARAARAGALRPEIARQARTEASPNTRHPFPMLAAHLANRLAHRPDAPPVITLSIDADTQARLEALAHKAAKTLGPKTSVAILVADHRTGEILASVGSADPLDFARAGFIDMTERERSPGSTLKPLIYGLSFELGLAHPESLIDDRPSAFSGYTPSSFDGEYRGTVTVRRALQLSLNVPAITLLEEVGPARLLARMRRAGVRPALSDVSPPGLAIGLGGLGVTLRDLVTLSAAIARGGRAMSLTEEKGETGKPLGRVLSEAAAWQVSDILAGAPTPLGAKADNIAFKTGTSYGYRDAWAVGFDGSHVIGVWAGRADATPVPGLVGIEAAAPIMLEAFARLGPTKRLRAAPPNLLDVATADLPPPLRHVARTSQPGTPGPEIAFPPDGARIDLGLADQHGEGHGEALAVKLRDGAPPFTWFVNGRPVGRTAFRRELFFEPDGPGFADVTVLDRTGKAASVRVFLQ</sequence>
<accession>A0ABU0C800</accession>
<protein>
    <recommendedName>
        <fullName evidence="10">peptidoglycan glycosyltransferase</fullName>
        <ecNumber evidence="10">2.4.99.28</ecNumber>
    </recommendedName>
</protein>
<feature type="domain" description="Penicillin-binding C-terminal" evidence="14">
    <location>
        <begin position="600"/>
        <end position="688"/>
    </location>
</feature>
<keyword evidence="4" id="KW-0121">Carboxypeptidase</keyword>
<feature type="domain" description="Glycosyl transferase family 51" evidence="13">
    <location>
        <begin position="70"/>
        <end position="230"/>
    </location>
</feature>
<comment type="pathway">
    <text evidence="1">Cell wall biogenesis; peptidoglycan biosynthesis.</text>
</comment>
<dbReference type="InterPro" id="IPR001460">
    <property type="entry name" value="PCN-bd_Tpept"/>
</dbReference>
<evidence type="ECO:0000256" key="2">
    <source>
        <dbReference type="ARBA" id="ARBA00007090"/>
    </source>
</evidence>
<dbReference type="SUPFAM" id="SSF53955">
    <property type="entry name" value="Lysozyme-like"/>
    <property type="match status" value="1"/>
</dbReference>
<dbReference type="InterPro" id="IPR001264">
    <property type="entry name" value="Glyco_trans_51"/>
</dbReference>
<dbReference type="Gene3D" id="1.10.3810.10">
    <property type="entry name" value="Biosynthetic peptidoglycan transglycosylase-like"/>
    <property type="match status" value="1"/>
</dbReference>
<dbReference type="Proteomes" id="UP001230253">
    <property type="component" value="Unassembled WGS sequence"/>
</dbReference>
<dbReference type="PANTHER" id="PTHR32282">
    <property type="entry name" value="BINDING PROTEIN TRANSPEPTIDASE, PUTATIVE-RELATED"/>
    <property type="match status" value="1"/>
</dbReference>
<dbReference type="PANTHER" id="PTHR32282:SF15">
    <property type="entry name" value="PENICILLIN-BINDING PROTEIN 1C"/>
    <property type="match status" value="1"/>
</dbReference>
<dbReference type="InterPro" id="IPR023346">
    <property type="entry name" value="Lysozyme-like_dom_sf"/>
</dbReference>
<evidence type="ECO:0000256" key="9">
    <source>
        <dbReference type="ARBA" id="ARBA00023268"/>
    </source>
</evidence>
<reference evidence="15 16" key="1">
    <citation type="submission" date="2023-07" db="EMBL/GenBank/DDBJ databases">
        <title>Genomic Encyclopedia of Type Strains, Phase IV (KMG-IV): sequencing the most valuable type-strain genomes for metagenomic binning, comparative biology and taxonomic classification.</title>
        <authorList>
            <person name="Goeker M."/>
        </authorList>
    </citation>
    <scope>NUCLEOTIDE SEQUENCE [LARGE SCALE GENOMIC DNA]</scope>
    <source>
        <strain evidence="15 16">DSM 11549</strain>
    </source>
</reference>
<dbReference type="InterPro" id="IPR036950">
    <property type="entry name" value="PBP_transglycosylase"/>
</dbReference>
<comment type="caution">
    <text evidence="15">The sequence shown here is derived from an EMBL/GenBank/DDBJ whole genome shotgun (WGS) entry which is preliminary data.</text>
</comment>
<evidence type="ECO:0000256" key="1">
    <source>
        <dbReference type="ARBA" id="ARBA00004752"/>
    </source>
</evidence>